<comment type="caution">
    <text evidence="12">The sequence shown here is derived from an EMBL/GenBank/DDBJ whole genome shotgun (WGS) entry which is preliminary data.</text>
</comment>
<evidence type="ECO:0000256" key="2">
    <source>
        <dbReference type="ARBA" id="ARBA00008017"/>
    </source>
</evidence>
<keyword evidence="3" id="KW-1003">Cell membrane</keyword>
<dbReference type="PANTHER" id="PTHR30566:SF5">
    <property type="entry name" value="MECHANOSENSITIVE ION CHANNEL PROTEIN 1, MITOCHONDRIAL-RELATED"/>
    <property type="match status" value="1"/>
</dbReference>
<dbReference type="Proteomes" id="UP000703674">
    <property type="component" value="Unassembled WGS sequence"/>
</dbReference>
<protein>
    <submittedName>
        <fullName evidence="12">Mechanosensitive ion channel</fullName>
    </submittedName>
</protein>
<comment type="subcellular location">
    <subcellularLocation>
        <location evidence="1">Cell membrane</location>
        <topology evidence="1">Multi-pass membrane protein</topology>
    </subcellularLocation>
</comment>
<keyword evidence="5 8" id="KW-1133">Transmembrane helix</keyword>
<dbReference type="PANTHER" id="PTHR30566">
    <property type="entry name" value="YNAI-RELATED MECHANOSENSITIVE ION CHANNEL"/>
    <property type="match status" value="1"/>
</dbReference>
<feature type="compositionally biased region" description="Low complexity" evidence="7">
    <location>
        <begin position="42"/>
        <end position="52"/>
    </location>
</feature>
<dbReference type="Gene3D" id="1.10.287.1260">
    <property type="match status" value="1"/>
</dbReference>
<dbReference type="InterPro" id="IPR023408">
    <property type="entry name" value="MscS_beta-dom_sf"/>
</dbReference>
<feature type="region of interest" description="Disordered" evidence="7">
    <location>
        <begin position="39"/>
        <end position="59"/>
    </location>
</feature>
<dbReference type="Pfam" id="PF21082">
    <property type="entry name" value="MS_channel_3rd"/>
    <property type="match status" value="1"/>
</dbReference>
<keyword evidence="13" id="KW-1185">Reference proteome</keyword>
<proteinExistence type="inferred from homology"/>
<dbReference type="Gene3D" id="3.30.70.100">
    <property type="match status" value="1"/>
</dbReference>
<dbReference type="SUPFAM" id="SSF82689">
    <property type="entry name" value="Mechanosensitive channel protein MscS (YggB), C-terminal domain"/>
    <property type="match status" value="1"/>
</dbReference>
<feature type="transmembrane region" description="Helical" evidence="8">
    <location>
        <begin position="283"/>
        <end position="302"/>
    </location>
</feature>
<dbReference type="Gene3D" id="2.30.30.60">
    <property type="match status" value="1"/>
</dbReference>
<feature type="transmembrane region" description="Helical" evidence="8">
    <location>
        <begin position="209"/>
        <end position="237"/>
    </location>
</feature>
<feature type="domain" description="Mechanosensitive ion channel MscS" evidence="9">
    <location>
        <begin position="374"/>
        <end position="439"/>
    </location>
</feature>
<dbReference type="InterPro" id="IPR049142">
    <property type="entry name" value="MS_channel_1st"/>
</dbReference>
<dbReference type="InterPro" id="IPR011014">
    <property type="entry name" value="MscS_channel_TM-2"/>
</dbReference>
<keyword evidence="6 8" id="KW-0472">Membrane</keyword>
<dbReference type="SUPFAM" id="SSF82861">
    <property type="entry name" value="Mechanosensitive channel protein MscS (YggB), transmembrane region"/>
    <property type="match status" value="1"/>
</dbReference>
<name>A0ABX1CXZ5_9FLAO</name>
<gene>
    <name evidence="12" type="ORF">HC175_02705</name>
</gene>
<dbReference type="InterPro" id="IPR011066">
    <property type="entry name" value="MscS_channel_C_sf"/>
</dbReference>
<evidence type="ECO:0000256" key="4">
    <source>
        <dbReference type="ARBA" id="ARBA00022692"/>
    </source>
</evidence>
<dbReference type="InterPro" id="IPR049278">
    <property type="entry name" value="MS_channel_C"/>
</dbReference>
<sequence>MTCHPFNKFSSSHLLLYIFLLAAGLSYLSSTELKAQIPQLQPEAEATETPAYPEDELGRRTPRSSIAGFISAVADKNYNLAGAFFKDKDTRTASPEHEELAQRLEILLTQGGQIMPYSWLSSDPSGRTDDDLPNHLDRVGTIIIAGESIDLLLEKVTGPEGGPLWLISDQTTAYIKEFSELEPEALIIDRLLPDYLENTNWGGVPVGQWLVMITLAVLAFTLAWFVITFLLFLIPLVWRRAKTEPTHGILNAFALPLKLYLAVWLFVFATQELGLSIILRQRISGITLVVGLVALLILLWRLSEFIGAFSQRRMSSRGNVSGVSVVLFLKRAAKIAIVVFGIIAVLGAFGVDVTTGLAALGIGGLALALGAQKTIENFVGSVTLITDQPIRVGDFCKVGDTLGTVEKIGMRSTRIRTLGRTLVTIPNGEFSSSKIENFAHRDKFWFNPVITLRYETTPDQIRFLLVELRAVLYAHPMVTSDTARVRFIELGSDSLNLEVFTYVKVATFDEYLEVKEDLLLRIMEIVGESGTGFAFPSQTIYFGKDTGLSKEKSKTAEEKVRQWKEKGELQLPKFDPEYIKEIEDKLPYPPDGSAEQKQKGTGTIPGL</sequence>
<reference evidence="12 13" key="1">
    <citation type="submission" date="2020-03" db="EMBL/GenBank/DDBJ databases">
        <title>Salinimicrobium sp. nov, isolated from SCS.</title>
        <authorList>
            <person name="Cao W.R."/>
        </authorList>
    </citation>
    <scope>NUCLEOTIDE SEQUENCE [LARGE SCALE GENOMIC DNA]</scope>
    <source>
        <strain evidence="13">J15B91</strain>
    </source>
</reference>
<dbReference type="InterPro" id="IPR010920">
    <property type="entry name" value="LSM_dom_sf"/>
</dbReference>
<organism evidence="12 13">
    <name type="scientific">Salinimicrobium oceani</name>
    <dbReference type="NCBI Taxonomy" id="2722702"/>
    <lineage>
        <taxon>Bacteria</taxon>
        <taxon>Pseudomonadati</taxon>
        <taxon>Bacteroidota</taxon>
        <taxon>Flavobacteriia</taxon>
        <taxon>Flavobacteriales</taxon>
        <taxon>Flavobacteriaceae</taxon>
        <taxon>Salinimicrobium</taxon>
    </lineage>
</organism>
<evidence type="ECO:0000256" key="3">
    <source>
        <dbReference type="ARBA" id="ARBA00022475"/>
    </source>
</evidence>
<evidence type="ECO:0000313" key="13">
    <source>
        <dbReference type="Proteomes" id="UP000703674"/>
    </source>
</evidence>
<dbReference type="Pfam" id="PF00924">
    <property type="entry name" value="MS_channel_2nd"/>
    <property type="match status" value="1"/>
</dbReference>
<evidence type="ECO:0000256" key="5">
    <source>
        <dbReference type="ARBA" id="ARBA00022989"/>
    </source>
</evidence>
<evidence type="ECO:0000259" key="10">
    <source>
        <dbReference type="Pfam" id="PF21082"/>
    </source>
</evidence>
<accession>A0ABX1CXZ5</accession>
<feature type="domain" description="Mechanosensitive ion channel transmembrane helices 2/3" evidence="11">
    <location>
        <begin position="334"/>
        <end position="372"/>
    </location>
</feature>
<feature type="region of interest" description="Disordered" evidence="7">
    <location>
        <begin position="582"/>
        <end position="607"/>
    </location>
</feature>
<dbReference type="InterPro" id="IPR006685">
    <property type="entry name" value="MscS_channel_2nd"/>
</dbReference>
<feature type="domain" description="Mechanosensitive ion channel MscS C-terminal" evidence="10">
    <location>
        <begin position="449"/>
        <end position="530"/>
    </location>
</feature>
<comment type="similarity">
    <text evidence="2">Belongs to the MscS (TC 1.A.23) family.</text>
</comment>
<evidence type="ECO:0000259" key="11">
    <source>
        <dbReference type="Pfam" id="PF21088"/>
    </source>
</evidence>
<evidence type="ECO:0000313" key="12">
    <source>
        <dbReference type="EMBL" id="NJW51819.1"/>
    </source>
</evidence>
<dbReference type="Pfam" id="PF21088">
    <property type="entry name" value="MS_channel_1st"/>
    <property type="match status" value="1"/>
</dbReference>
<keyword evidence="4 8" id="KW-0812">Transmembrane</keyword>
<dbReference type="SUPFAM" id="SSF50182">
    <property type="entry name" value="Sm-like ribonucleoproteins"/>
    <property type="match status" value="1"/>
</dbReference>
<evidence type="ECO:0000256" key="7">
    <source>
        <dbReference type="SAM" id="MobiDB-lite"/>
    </source>
</evidence>
<evidence type="ECO:0000259" key="9">
    <source>
        <dbReference type="Pfam" id="PF00924"/>
    </source>
</evidence>
<evidence type="ECO:0000256" key="6">
    <source>
        <dbReference type="ARBA" id="ARBA00023136"/>
    </source>
</evidence>
<evidence type="ECO:0000256" key="8">
    <source>
        <dbReference type="SAM" id="Phobius"/>
    </source>
</evidence>
<dbReference type="EMBL" id="JAAVJR010000001">
    <property type="protein sequence ID" value="NJW51819.1"/>
    <property type="molecule type" value="Genomic_DNA"/>
</dbReference>
<evidence type="ECO:0000256" key="1">
    <source>
        <dbReference type="ARBA" id="ARBA00004651"/>
    </source>
</evidence>
<feature type="transmembrane region" description="Helical" evidence="8">
    <location>
        <begin position="249"/>
        <end position="271"/>
    </location>
</feature>